<dbReference type="InterPro" id="IPR023213">
    <property type="entry name" value="CAT-like_dom_sf"/>
</dbReference>
<feature type="transmembrane region" description="Helical" evidence="1">
    <location>
        <begin position="28"/>
        <end position="44"/>
    </location>
</feature>
<keyword evidence="4" id="KW-1185">Reference proteome</keyword>
<comment type="caution">
    <text evidence="3">The sequence shown here is derived from an EMBL/GenBank/DDBJ whole genome shotgun (WGS) entry which is preliminary data.</text>
</comment>
<dbReference type="Gene3D" id="3.30.559.10">
    <property type="entry name" value="Chloramphenicol acetyltransferase-like domain"/>
    <property type="match status" value="1"/>
</dbReference>
<dbReference type="GO" id="GO:0045254">
    <property type="term" value="C:pyruvate dehydrogenase complex"/>
    <property type="evidence" value="ECO:0007669"/>
    <property type="project" value="InterPro"/>
</dbReference>
<dbReference type="Proteomes" id="UP000187209">
    <property type="component" value="Unassembled WGS sequence"/>
</dbReference>
<name>A0A1R2CTU0_9CILI</name>
<dbReference type="Pfam" id="PF00198">
    <property type="entry name" value="2-oxoacid_dh"/>
    <property type="match status" value="2"/>
</dbReference>
<evidence type="ECO:0000313" key="3">
    <source>
        <dbReference type="EMBL" id="OMJ92395.1"/>
    </source>
</evidence>
<proteinExistence type="predicted"/>
<keyword evidence="1" id="KW-1133">Transmembrane helix</keyword>
<organism evidence="3 4">
    <name type="scientific">Stentor coeruleus</name>
    <dbReference type="NCBI Taxonomy" id="5963"/>
    <lineage>
        <taxon>Eukaryota</taxon>
        <taxon>Sar</taxon>
        <taxon>Alveolata</taxon>
        <taxon>Ciliophora</taxon>
        <taxon>Postciliodesmatophora</taxon>
        <taxon>Heterotrichea</taxon>
        <taxon>Heterotrichida</taxon>
        <taxon>Stentoridae</taxon>
        <taxon>Stentor</taxon>
    </lineage>
</organism>
<dbReference type="SUPFAM" id="SSF52777">
    <property type="entry name" value="CoA-dependent acyltransferases"/>
    <property type="match status" value="1"/>
</dbReference>
<reference evidence="3 4" key="1">
    <citation type="submission" date="2016-11" db="EMBL/GenBank/DDBJ databases">
        <title>The macronuclear genome of Stentor coeruleus: a giant cell with tiny introns.</title>
        <authorList>
            <person name="Slabodnick M."/>
            <person name="Ruby J.G."/>
            <person name="Reiff S.B."/>
            <person name="Swart E.C."/>
            <person name="Gosai S."/>
            <person name="Prabakaran S."/>
            <person name="Witkowska E."/>
            <person name="Larue G.E."/>
            <person name="Fisher S."/>
            <person name="Freeman R.M."/>
            <person name="Gunawardena J."/>
            <person name="Chu W."/>
            <person name="Stover N.A."/>
            <person name="Gregory B.D."/>
            <person name="Nowacki M."/>
            <person name="Derisi J."/>
            <person name="Roy S.W."/>
            <person name="Marshall W.F."/>
            <person name="Sood P."/>
        </authorList>
    </citation>
    <scope>NUCLEOTIDE SEQUENCE [LARGE SCALE GENOMIC DNA]</scope>
    <source>
        <strain evidence="3">WM001</strain>
    </source>
</reference>
<evidence type="ECO:0000259" key="2">
    <source>
        <dbReference type="Pfam" id="PF00198"/>
    </source>
</evidence>
<dbReference type="PANTHER" id="PTHR23151:SF90">
    <property type="entry name" value="DIHYDROLIPOYLLYSINE-RESIDUE ACETYLTRANSFERASE COMPONENT OF PYRUVATE DEHYDROGENASE COMPLEX, MITOCHONDRIAL-RELATED"/>
    <property type="match status" value="1"/>
</dbReference>
<accession>A0A1R2CTU0</accession>
<sequence length="310" mass="34450">MNAFAICSLIGIIFYVLLFNWELLKIFLIVYGLYTLLTYAYYPFGYKFNTTRKKVGIVTWSQPSSPEIYGHLKIRFSKALAFLQKLNSTSNVHFTPTHLVVKALGDAIAKYPNLNCRIVFGQFVPNEGVDISCLVALDGGSDLTMACYRKVDQKSLYQIAEEASKLVNSSRTGERRKQHGKTNAPFKLLPTCVGGILAEIGSWLSISLGLNLAFLGLEKSPGGVATITNIGMLGGELIYAPMPTVLRISVIFVMHPIKDDIVVENGEMKIDKVLTIAATVDHRFIDGVEALEAQNYVKQMLENPEEHFKF</sequence>
<evidence type="ECO:0000313" key="4">
    <source>
        <dbReference type="Proteomes" id="UP000187209"/>
    </source>
</evidence>
<feature type="domain" description="2-oxoacid dehydrogenase acyltransferase catalytic" evidence="2">
    <location>
        <begin position="219"/>
        <end position="307"/>
    </location>
</feature>
<keyword evidence="1" id="KW-0812">Transmembrane</keyword>
<dbReference type="GO" id="GO:0016746">
    <property type="term" value="F:acyltransferase activity"/>
    <property type="evidence" value="ECO:0007669"/>
    <property type="project" value="InterPro"/>
</dbReference>
<dbReference type="PANTHER" id="PTHR23151">
    <property type="entry name" value="DIHYDROLIPOAMIDE ACETYL/SUCCINYL-TRANSFERASE-RELATED"/>
    <property type="match status" value="1"/>
</dbReference>
<dbReference type="AlphaFoldDB" id="A0A1R2CTU0"/>
<keyword evidence="1" id="KW-0472">Membrane</keyword>
<feature type="domain" description="2-oxoacid dehydrogenase acyltransferase catalytic" evidence="2">
    <location>
        <begin position="58"/>
        <end position="176"/>
    </location>
</feature>
<evidence type="ECO:0000256" key="1">
    <source>
        <dbReference type="SAM" id="Phobius"/>
    </source>
</evidence>
<protein>
    <recommendedName>
        <fullName evidence="2">2-oxoacid dehydrogenase acyltransferase catalytic domain-containing protein</fullName>
    </recommendedName>
</protein>
<dbReference type="GO" id="GO:0006086">
    <property type="term" value="P:pyruvate decarboxylation to acetyl-CoA"/>
    <property type="evidence" value="ECO:0007669"/>
    <property type="project" value="InterPro"/>
</dbReference>
<dbReference type="InterPro" id="IPR001078">
    <property type="entry name" value="2-oxoacid_DH_actylTfrase"/>
</dbReference>
<gene>
    <name evidence="3" type="ORF">SteCoe_4841</name>
</gene>
<dbReference type="OrthoDB" id="196858at2759"/>
<dbReference type="InterPro" id="IPR045257">
    <property type="entry name" value="E2/Pdx1"/>
</dbReference>
<dbReference type="EMBL" id="MPUH01000062">
    <property type="protein sequence ID" value="OMJ92395.1"/>
    <property type="molecule type" value="Genomic_DNA"/>
</dbReference>